<feature type="compositionally biased region" description="Low complexity" evidence="1">
    <location>
        <begin position="160"/>
        <end position="182"/>
    </location>
</feature>
<reference evidence="3" key="1">
    <citation type="submission" date="2023-01" db="EMBL/GenBank/DDBJ databases">
        <title>The chitinases involved in constricting ring structure development in the nematode-trapping fungus Drechslerella dactyloides.</title>
        <authorList>
            <person name="Wang R."/>
            <person name="Zhang L."/>
            <person name="Tang P."/>
            <person name="Li S."/>
            <person name="Liang L."/>
        </authorList>
    </citation>
    <scope>NUCLEOTIDE SEQUENCE</scope>
    <source>
        <strain evidence="3">YMF1.00031</strain>
    </source>
</reference>
<proteinExistence type="predicted"/>
<feature type="compositionally biased region" description="Low complexity" evidence="1">
    <location>
        <begin position="274"/>
        <end position="307"/>
    </location>
</feature>
<evidence type="ECO:0000313" key="3">
    <source>
        <dbReference type="EMBL" id="KAJ6261109.1"/>
    </source>
</evidence>
<evidence type="ECO:0000313" key="4">
    <source>
        <dbReference type="Proteomes" id="UP001221413"/>
    </source>
</evidence>
<dbReference type="InterPro" id="IPR036420">
    <property type="entry name" value="BRCT_dom_sf"/>
</dbReference>
<dbReference type="Pfam" id="PF00533">
    <property type="entry name" value="BRCT"/>
    <property type="match status" value="1"/>
</dbReference>
<comment type="caution">
    <text evidence="3">The sequence shown here is derived from an EMBL/GenBank/DDBJ whole genome shotgun (WGS) entry which is preliminary data.</text>
</comment>
<dbReference type="InterPro" id="IPR001357">
    <property type="entry name" value="BRCT_dom"/>
</dbReference>
<feature type="domain" description="BRCT" evidence="2">
    <location>
        <begin position="199"/>
        <end position="353"/>
    </location>
</feature>
<feature type="region of interest" description="Disordered" evidence="1">
    <location>
        <begin position="153"/>
        <end position="184"/>
    </location>
</feature>
<dbReference type="AlphaFoldDB" id="A0AAD6J028"/>
<name>A0AAD6J028_DREDA</name>
<keyword evidence="4" id="KW-1185">Reference proteome</keyword>
<feature type="region of interest" description="Disordered" evidence="1">
    <location>
        <begin position="259"/>
        <end position="307"/>
    </location>
</feature>
<evidence type="ECO:0000256" key="1">
    <source>
        <dbReference type="SAM" id="MobiDB-lite"/>
    </source>
</evidence>
<protein>
    <recommendedName>
        <fullName evidence="2">BRCT domain-containing protein</fullName>
    </recommendedName>
</protein>
<feature type="region of interest" description="Disordered" evidence="1">
    <location>
        <begin position="102"/>
        <end position="124"/>
    </location>
</feature>
<dbReference type="PROSITE" id="PS50172">
    <property type="entry name" value="BRCT"/>
    <property type="match status" value="1"/>
</dbReference>
<evidence type="ECO:0000259" key="2">
    <source>
        <dbReference type="PROSITE" id="PS50172"/>
    </source>
</evidence>
<dbReference type="EMBL" id="JAQGDS010000004">
    <property type="protein sequence ID" value="KAJ6261109.1"/>
    <property type="molecule type" value="Genomic_DNA"/>
</dbReference>
<dbReference type="Gene3D" id="3.40.50.10190">
    <property type="entry name" value="BRCT domain"/>
    <property type="match status" value="1"/>
</dbReference>
<dbReference type="SMART" id="SM00292">
    <property type="entry name" value="BRCT"/>
    <property type="match status" value="1"/>
</dbReference>
<sequence>MYAFLLRQLNFVVTPSNLHFRTLSTGVTAYLKLHYPPNAILGSERHDAGSCGVLRVVSSRQHVPPRSIDAMPPPTTLKGAALKKKLIEIASTTRPDRRTDVYVSSATGHQIREDGGGGASGWRDDRNRKLKAQFASMGSVIGTKRKLGEITTNQTHHAVSRAATASSSSSFGISSSAGTSTTQPPALSFAGITSSSSSPPKQIFTHCTIYINGNTALSGISDIELKRLLTAHGAKVSYHLARRQVTHVILTDPSAPSLLVPSQSHLHPQPPSPSSVGTCTGTSTAAATSTSTSQTQTSVSKTTTSSGPAILSSRKVELEMKGRVRSKIHYVSVDWALASMKDGRRLAETKFPVAPLREARQGTLAGCKKVKTSTQRSLADMLKKQ</sequence>
<organism evidence="3 4">
    <name type="scientific">Drechslerella dactyloides</name>
    <name type="common">Nematode-trapping fungus</name>
    <name type="synonym">Arthrobotrys dactyloides</name>
    <dbReference type="NCBI Taxonomy" id="74499"/>
    <lineage>
        <taxon>Eukaryota</taxon>
        <taxon>Fungi</taxon>
        <taxon>Dikarya</taxon>
        <taxon>Ascomycota</taxon>
        <taxon>Pezizomycotina</taxon>
        <taxon>Orbiliomycetes</taxon>
        <taxon>Orbiliales</taxon>
        <taxon>Orbiliaceae</taxon>
        <taxon>Drechslerella</taxon>
    </lineage>
</organism>
<accession>A0AAD6J028</accession>
<dbReference type="SUPFAM" id="SSF52113">
    <property type="entry name" value="BRCT domain"/>
    <property type="match status" value="1"/>
</dbReference>
<dbReference type="Proteomes" id="UP001221413">
    <property type="component" value="Unassembled WGS sequence"/>
</dbReference>
<gene>
    <name evidence="3" type="ORF">Dda_3774</name>
</gene>